<dbReference type="SUPFAM" id="SSF48264">
    <property type="entry name" value="Cytochrome P450"/>
    <property type="match status" value="1"/>
</dbReference>
<evidence type="ECO:0000256" key="2">
    <source>
        <dbReference type="ARBA" id="ARBA00022723"/>
    </source>
</evidence>
<organism evidence="7 8">
    <name type="scientific">Periconia macrospinosa</name>
    <dbReference type="NCBI Taxonomy" id="97972"/>
    <lineage>
        <taxon>Eukaryota</taxon>
        <taxon>Fungi</taxon>
        <taxon>Dikarya</taxon>
        <taxon>Ascomycota</taxon>
        <taxon>Pezizomycotina</taxon>
        <taxon>Dothideomycetes</taxon>
        <taxon>Pleosporomycetidae</taxon>
        <taxon>Pleosporales</taxon>
        <taxon>Massarineae</taxon>
        <taxon>Periconiaceae</taxon>
        <taxon>Periconia</taxon>
    </lineage>
</organism>
<dbReference type="STRING" id="97972.A0A2V1DVS9"/>
<dbReference type="PRINTS" id="PR00463">
    <property type="entry name" value="EP450I"/>
</dbReference>
<dbReference type="InterPro" id="IPR050121">
    <property type="entry name" value="Cytochrome_P450_monoxygenase"/>
</dbReference>
<keyword evidence="3 4" id="KW-0408">Iron</keyword>
<evidence type="ECO:0000256" key="3">
    <source>
        <dbReference type="ARBA" id="ARBA00023004"/>
    </source>
</evidence>
<evidence type="ECO:0000256" key="4">
    <source>
        <dbReference type="PIRSR" id="PIRSR602401-1"/>
    </source>
</evidence>
<keyword evidence="8" id="KW-1185">Reference proteome</keyword>
<dbReference type="InterPro" id="IPR002401">
    <property type="entry name" value="Cyt_P450_E_grp-I"/>
</dbReference>
<sequence length="506" mass="56711">MRDLFGSDVFTESRPYSSGIVVVAAVPALCFVAYVVLRSVYRLYFPPLAKFPGPRKAALSTSWLLAQQKTGRPEQIFEELHNRENAHAVRIGPNELHIDDVHLYNTIYNRISPFPKEPGFYAGFQSTYNVFTDTDLARYKQRKKLLNPFFSKQAIKNQEPLLLEKAYLLAGRLRQLAKVDNDCHIYNACRCLTADIISTFTSGEDMGLLRDSNREFHGHFHAAFDASNSTLWDMIYRPTMREIVRKLPRWFSVRISSTSAAVMPLIDHSILAVQDFKKKAKVDGGNIYSVLKDLPEDEAVSESVDILVAGSDTTAYSLAVGFFHICSRPEIKKRLVETLQKAFPDPARINGLKAMEELPYLNACTKESVRVAKASPGRLPRIVPPGTHFVVDGKVVPPGTTVGMSAYTMHNSKELWGPDATEFNPDRWLAPDSKTLDQYMVAFSKGTRSCMGQNLALAEILVTFAVLFRNFDFTLSPKSMSIPEGIDRFTTLLPEPGVLLKVMDVA</sequence>
<evidence type="ECO:0000256" key="5">
    <source>
        <dbReference type="RuleBase" id="RU000461"/>
    </source>
</evidence>
<dbReference type="OrthoDB" id="3945418at2759"/>
<dbReference type="GO" id="GO:0005506">
    <property type="term" value="F:iron ion binding"/>
    <property type="evidence" value="ECO:0007669"/>
    <property type="project" value="InterPro"/>
</dbReference>
<dbReference type="Pfam" id="PF00067">
    <property type="entry name" value="p450"/>
    <property type="match status" value="1"/>
</dbReference>
<keyword evidence="5" id="KW-0560">Oxidoreductase</keyword>
<feature type="transmembrane region" description="Helical" evidence="6">
    <location>
        <begin position="20"/>
        <end position="41"/>
    </location>
</feature>
<dbReference type="GO" id="GO:0016705">
    <property type="term" value="F:oxidoreductase activity, acting on paired donors, with incorporation or reduction of molecular oxygen"/>
    <property type="evidence" value="ECO:0007669"/>
    <property type="project" value="InterPro"/>
</dbReference>
<dbReference type="InterPro" id="IPR036396">
    <property type="entry name" value="Cyt_P450_sf"/>
</dbReference>
<dbReference type="GO" id="GO:0004497">
    <property type="term" value="F:monooxygenase activity"/>
    <property type="evidence" value="ECO:0007669"/>
    <property type="project" value="UniProtKB-KW"/>
</dbReference>
<keyword evidence="2 4" id="KW-0479">Metal-binding</keyword>
<dbReference type="PROSITE" id="PS00086">
    <property type="entry name" value="CYTOCHROME_P450"/>
    <property type="match status" value="1"/>
</dbReference>
<keyword evidence="6" id="KW-0472">Membrane</keyword>
<dbReference type="AlphaFoldDB" id="A0A2V1DVS9"/>
<evidence type="ECO:0000313" key="8">
    <source>
        <dbReference type="Proteomes" id="UP000244855"/>
    </source>
</evidence>
<keyword evidence="5" id="KW-0503">Monooxygenase</keyword>
<dbReference type="CDD" id="cd11062">
    <property type="entry name" value="CYP58-like"/>
    <property type="match status" value="1"/>
</dbReference>
<dbReference type="EMBL" id="KZ805345">
    <property type="protein sequence ID" value="PVI02281.1"/>
    <property type="molecule type" value="Genomic_DNA"/>
</dbReference>
<keyword evidence="4 5" id="KW-0349">Heme</keyword>
<evidence type="ECO:0000256" key="6">
    <source>
        <dbReference type="SAM" id="Phobius"/>
    </source>
</evidence>
<dbReference type="PRINTS" id="PR00385">
    <property type="entry name" value="P450"/>
</dbReference>
<dbReference type="InterPro" id="IPR017972">
    <property type="entry name" value="Cyt_P450_CS"/>
</dbReference>
<comment type="cofactor">
    <cofactor evidence="1 4">
        <name>heme</name>
        <dbReference type="ChEBI" id="CHEBI:30413"/>
    </cofactor>
</comment>
<evidence type="ECO:0000313" key="7">
    <source>
        <dbReference type="EMBL" id="PVI02281.1"/>
    </source>
</evidence>
<feature type="binding site" description="axial binding residue" evidence="4">
    <location>
        <position position="450"/>
    </location>
    <ligand>
        <name>heme</name>
        <dbReference type="ChEBI" id="CHEBI:30413"/>
    </ligand>
    <ligandPart>
        <name>Fe</name>
        <dbReference type="ChEBI" id="CHEBI:18248"/>
    </ligandPart>
</feature>
<keyword evidence="6" id="KW-1133">Transmembrane helix</keyword>
<dbReference type="Proteomes" id="UP000244855">
    <property type="component" value="Unassembled WGS sequence"/>
</dbReference>
<dbReference type="Gene3D" id="1.10.630.10">
    <property type="entry name" value="Cytochrome P450"/>
    <property type="match status" value="1"/>
</dbReference>
<name>A0A2V1DVS9_9PLEO</name>
<keyword evidence="6" id="KW-0812">Transmembrane</keyword>
<protein>
    <submittedName>
        <fullName evidence="7">Cytochrome P450</fullName>
    </submittedName>
</protein>
<dbReference type="PANTHER" id="PTHR24305">
    <property type="entry name" value="CYTOCHROME P450"/>
    <property type="match status" value="1"/>
</dbReference>
<dbReference type="GO" id="GO:0020037">
    <property type="term" value="F:heme binding"/>
    <property type="evidence" value="ECO:0007669"/>
    <property type="project" value="InterPro"/>
</dbReference>
<dbReference type="InterPro" id="IPR001128">
    <property type="entry name" value="Cyt_P450"/>
</dbReference>
<proteinExistence type="inferred from homology"/>
<accession>A0A2V1DVS9</accession>
<evidence type="ECO:0000256" key="1">
    <source>
        <dbReference type="ARBA" id="ARBA00001971"/>
    </source>
</evidence>
<gene>
    <name evidence="7" type="ORF">DM02DRAFT_523262</name>
</gene>
<comment type="similarity">
    <text evidence="5">Belongs to the cytochrome P450 family.</text>
</comment>
<dbReference type="PANTHER" id="PTHR24305:SF234">
    <property type="entry name" value="CYTOCHROME P450"/>
    <property type="match status" value="1"/>
</dbReference>
<reference evidence="7 8" key="1">
    <citation type="journal article" date="2018" name="Sci. Rep.">
        <title>Comparative genomics provides insights into the lifestyle and reveals functional heterogeneity of dark septate endophytic fungi.</title>
        <authorList>
            <person name="Knapp D.G."/>
            <person name="Nemeth J.B."/>
            <person name="Barry K."/>
            <person name="Hainaut M."/>
            <person name="Henrissat B."/>
            <person name="Johnson J."/>
            <person name="Kuo A."/>
            <person name="Lim J.H.P."/>
            <person name="Lipzen A."/>
            <person name="Nolan M."/>
            <person name="Ohm R.A."/>
            <person name="Tamas L."/>
            <person name="Grigoriev I.V."/>
            <person name="Spatafora J.W."/>
            <person name="Nagy L.G."/>
            <person name="Kovacs G.M."/>
        </authorList>
    </citation>
    <scope>NUCLEOTIDE SEQUENCE [LARGE SCALE GENOMIC DNA]</scope>
    <source>
        <strain evidence="7 8">DSE2036</strain>
    </source>
</reference>